<dbReference type="GO" id="GO:0000105">
    <property type="term" value="P:L-histidine biosynthetic process"/>
    <property type="evidence" value="ECO:0007669"/>
    <property type="project" value="UniProtKB-UniRule"/>
</dbReference>
<evidence type="ECO:0000256" key="7">
    <source>
        <dbReference type="ARBA" id="ARBA00023102"/>
    </source>
</evidence>
<dbReference type="GO" id="GO:0000107">
    <property type="term" value="F:imidazoleglycerol-phosphate synthase activity"/>
    <property type="evidence" value="ECO:0007669"/>
    <property type="project" value="UniProtKB-UniRule"/>
</dbReference>
<evidence type="ECO:0000256" key="13">
    <source>
        <dbReference type="SAM" id="MobiDB-lite"/>
    </source>
</evidence>
<accession>A0A7J5BCZ4</accession>
<comment type="catalytic activity">
    <reaction evidence="10 11">
        <text>5-[(5-phospho-1-deoxy-D-ribulos-1-ylimino)methylamino]-1-(5-phospho-beta-D-ribosyl)imidazole-4-carboxamide + L-glutamine = D-erythro-1-(imidazol-4-yl)glycerol 3-phosphate + 5-amino-1-(5-phospho-beta-D-ribosyl)imidazole-4-carboxamide + L-glutamate + H(+)</text>
        <dbReference type="Rhea" id="RHEA:24793"/>
        <dbReference type="ChEBI" id="CHEBI:15378"/>
        <dbReference type="ChEBI" id="CHEBI:29985"/>
        <dbReference type="ChEBI" id="CHEBI:58278"/>
        <dbReference type="ChEBI" id="CHEBI:58359"/>
        <dbReference type="ChEBI" id="CHEBI:58475"/>
        <dbReference type="ChEBI" id="CHEBI:58525"/>
        <dbReference type="EC" id="4.3.2.10"/>
    </reaction>
</comment>
<evidence type="ECO:0000256" key="1">
    <source>
        <dbReference type="ARBA" id="ARBA00004496"/>
    </source>
</evidence>
<evidence type="ECO:0000256" key="6">
    <source>
        <dbReference type="ARBA" id="ARBA00022605"/>
    </source>
</evidence>
<feature type="region of interest" description="Disordered" evidence="13">
    <location>
        <begin position="1"/>
        <end position="38"/>
    </location>
</feature>
<dbReference type="EMBL" id="WBKB01000002">
    <property type="protein sequence ID" value="KAB1644088.1"/>
    <property type="molecule type" value="Genomic_DNA"/>
</dbReference>
<proteinExistence type="inferred from homology"/>
<gene>
    <name evidence="11 14" type="primary">hisF</name>
    <name evidence="14" type="ORF">F8O05_04685</name>
</gene>
<dbReference type="EC" id="4.3.2.10" evidence="11"/>
<dbReference type="InterPro" id="IPR011060">
    <property type="entry name" value="RibuloseP-bd_barrel"/>
</dbReference>
<dbReference type="UniPathway" id="UPA00031">
    <property type="reaction ID" value="UER00010"/>
</dbReference>
<dbReference type="PANTHER" id="PTHR21235:SF2">
    <property type="entry name" value="IMIDAZOLE GLYCEROL PHOSPHATE SYNTHASE HISHF"/>
    <property type="match status" value="1"/>
</dbReference>
<keyword evidence="7 11" id="KW-0368">Histidine biosynthesis</keyword>
<evidence type="ECO:0000256" key="4">
    <source>
        <dbReference type="ARBA" id="ARBA00011152"/>
    </source>
</evidence>
<comment type="caution">
    <text evidence="14">The sequence shown here is derived from an EMBL/GenBank/DDBJ whole genome shotgun (WGS) entry which is preliminary data.</text>
</comment>
<keyword evidence="5 11" id="KW-0963">Cytoplasm</keyword>
<dbReference type="InterPro" id="IPR004651">
    <property type="entry name" value="HisF"/>
</dbReference>
<dbReference type="InterPro" id="IPR006062">
    <property type="entry name" value="His_biosynth"/>
</dbReference>
<evidence type="ECO:0000256" key="11">
    <source>
        <dbReference type="HAMAP-Rule" id="MF_01013"/>
    </source>
</evidence>
<dbReference type="InterPro" id="IPR013785">
    <property type="entry name" value="Aldolase_TIM"/>
</dbReference>
<evidence type="ECO:0000256" key="3">
    <source>
        <dbReference type="ARBA" id="ARBA00009667"/>
    </source>
</evidence>
<dbReference type="Proteomes" id="UP000433493">
    <property type="component" value="Unassembled WGS sequence"/>
</dbReference>
<evidence type="ECO:0000256" key="10">
    <source>
        <dbReference type="ARBA" id="ARBA00047838"/>
    </source>
</evidence>
<dbReference type="Gene3D" id="3.20.20.70">
    <property type="entry name" value="Aldolase class I"/>
    <property type="match status" value="1"/>
</dbReference>
<dbReference type="OrthoDB" id="9781903at2"/>
<evidence type="ECO:0000313" key="14">
    <source>
        <dbReference type="EMBL" id="KAB1644088.1"/>
    </source>
</evidence>
<feature type="active site" evidence="11">
    <location>
        <position position="176"/>
    </location>
</feature>
<sequence>MGSGAFTCPTERPQRHDGQALSNRCPGDPRDRATGSSDVIDVNDTTSLAVRVIPCLDVADGRVVKGVNFLNLRDAGDPVELAAKYAADGADEITFLDVTATSDNRATTYDLVTRTAEQVFVPLTVGGGVRSVENVTKLLASGADKVGVNSAAIARPELIDEIAQKFGAQVLVLSLDVKRSERMPSGFVVTTHGGRKESDLDAIVWAREVGERGAGELLVNSMDADGTKDGYDLELISLVREVASVPVIASGGAGKVADFAPAIRAGADAVLAASVFHYGEMTVSDVKQALHEAGLPVRLGAKNA</sequence>
<dbReference type="InterPro" id="IPR050064">
    <property type="entry name" value="IGPS_HisA/HisF"/>
</dbReference>
<comment type="similarity">
    <text evidence="3 11 12">Belongs to the HisA/HisF family.</text>
</comment>
<name>A0A7J5BCZ4_9MICO</name>
<evidence type="ECO:0000256" key="12">
    <source>
        <dbReference type="RuleBase" id="RU003657"/>
    </source>
</evidence>
<keyword evidence="8 11" id="KW-0456">Lyase</keyword>
<protein>
    <recommendedName>
        <fullName evidence="11">Imidazole glycerol phosphate synthase subunit HisF</fullName>
        <ecNumber evidence="11">4.3.2.10</ecNumber>
    </recommendedName>
    <alternativeName>
        <fullName evidence="11">IGP synthase cyclase subunit</fullName>
    </alternativeName>
    <alternativeName>
        <fullName evidence="11">IGP synthase subunit HisF</fullName>
    </alternativeName>
    <alternativeName>
        <fullName evidence="11">ImGP synthase subunit HisF</fullName>
        <shortName evidence="11">IGPS subunit HisF</shortName>
    </alternativeName>
</protein>
<dbReference type="NCBIfam" id="TIGR00735">
    <property type="entry name" value="hisF"/>
    <property type="match status" value="1"/>
</dbReference>
<comment type="subunit">
    <text evidence="4 11">Heterodimer of HisH and HisF.</text>
</comment>
<evidence type="ECO:0000256" key="9">
    <source>
        <dbReference type="ARBA" id="ARBA00025475"/>
    </source>
</evidence>
<reference evidence="14 15" key="1">
    <citation type="submission" date="2019-09" db="EMBL/GenBank/DDBJ databases">
        <title>Phylogeny of genus Pseudoclavibacter and closely related genus.</title>
        <authorList>
            <person name="Li Y."/>
        </authorList>
    </citation>
    <scope>NUCLEOTIDE SEQUENCE [LARGE SCALE GENOMIC DNA]</scope>
    <source>
        <strain evidence="14 15">KCTC 13959</strain>
    </source>
</reference>
<dbReference type="Pfam" id="PF00977">
    <property type="entry name" value="His_biosynth"/>
    <property type="match status" value="1"/>
</dbReference>
<comment type="function">
    <text evidence="9 11">IGPS catalyzes the conversion of PRFAR and glutamine to IGP, AICAR and glutamate. The HisF subunit catalyzes the cyclization activity that produces IGP and AICAR from PRFAR using the ammonia provided by the HisH subunit.</text>
</comment>
<dbReference type="AlphaFoldDB" id="A0A7J5BCZ4"/>
<comment type="subcellular location">
    <subcellularLocation>
        <location evidence="1 11">Cytoplasm</location>
    </subcellularLocation>
</comment>
<dbReference type="FunFam" id="3.20.20.70:FF:000006">
    <property type="entry name" value="Imidazole glycerol phosphate synthase subunit HisF"/>
    <property type="match status" value="1"/>
</dbReference>
<feature type="active site" evidence="11">
    <location>
        <position position="57"/>
    </location>
</feature>
<dbReference type="SUPFAM" id="SSF51366">
    <property type="entry name" value="Ribulose-phoshate binding barrel"/>
    <property type="match status" value="1"/>
</dbReference>
<dbReference type="GO" id="GO:0016829">
    <property type="term" value="F:lyase activity"/>
    <property type="evidence" value="ECO:0007669"/>
    <property type="project" value="UniProtKB-KW"/>
</dbReference>
<dbReference type="CDD" id="cd04731">
    <property type="entry name" value="HisF"/>
    <property type="match status" value="1"/>
</dbReference>
<evidence type="ECO:0000256" key="5">
    <source>
        <dbReference type="ARBA" id="ARBA00022490"/>
    </source>
</evidence>
<keyword evidence="6 11" id="KW-0028">Amino-acid biosynthesis</keyword>
<comment type="pathway">
    <text evidence="2 11">Amino-acid biosynthesis; L-histidine biosynthesis; L-histidine from 5-phospho-alpha-D-ribose 1-diphosphate: step 5/9.</text>
</comment>
<keyword evidence="15" id="KW-1185">Reference proteome</keyword>
<dbReference type="GO" id="GO:0005737">
    <property type="term" value="C:cytoplasm"/>
    <property type="evidence" value="ECO:0007669"/>
    <property type="project" value="UniProtKB-SubCell"/>
</dbReference>
<evidence type="ECO:0000313" key="15">
    <source>
        <dbReference type="Proteomes" id="UP000433493"/>
    </source>
</evidence>
<dbReference type="PANTHER" id="PTHR21235">
    <property type="entry name" value="IMIDAZOLE GLYCEROL PHOSPHATE SYNTHASE SUBUNIT HISF/H IGP SYNTHASE SUBUNIT HISF/H"/>
    <property type="match status" value="1"/>
</dbReference>
<dbReference type="HAMAP" id="MF_01013">
    <property type="entry name" value="HisF"/>
    <property type="match status" value="1"/>
</dbReference>
<evidence type="ECO:0000256" key="8">
    <source>
        <dbReference type="ARBA" id="ARBA00023239"/>
    </source>
</evidence>
<organism evidence="14 15">
    <name type="scientific">Gulosibacter chungangensis</name>
    <dbReference type="NCBI Taxonomy" id="979746"/>
    <lineage>
        <taxon>Bacteria</taxon>
        <taxon>Bacillati</taxon>
        <taxon>Actinomycetota</taxon>
        <taxon>Actinomycetes</taxon>
        <taxon>Micrococcales</taxon>
        <taxon>Microbacteriaceae</taxon>
        <taxon>Gulosibacter</taxon>
    </lineage>
</organism>
<evidence type="ECO:0000256" key="2">
    <source>
        <dbReference type="ARBA" id="ARBA00005091"/>
    </source>
</evidence>